<name>A0AA45CS27_STRSL</name>
<evidence type="ECO:0000313" key="2">
    <source>
        <dbReference type="EMBL" id="PZD55778.1"/>
    </source>
</evidence>
<protein>
    <submittedName>
        <fullName evidence="2">Uncharacterized protein</fullName>
    </submittedName>
</protein>
<feature type="signal peptide" evidence="1">
    <location>
        <begin position="1"/>
        <end position="26"/>
    </location>
</feature>
<sequence>MVMTKKLLFAVLMVVSLFLCSSAVNKAITYDNDFIISLAKGLDKRWEDASSNYEDTTAYYEKATQFELSEVGKYKEKTFKDNKLKKLAIEYVNVLEDSKKLTSKENEHYSSDSWVEYRKKRYELILDIHSRKKIPVQDTRNLRDILNIGIKVKQTKEIIQELNKIFKGNDFTISKSSENSDKLNCSGTFENTTSYYLRYVPMAIEAYNKNGRVIFRKSDAAITEWSEGTTKELNLTVYDSNHEFNEIKVLLDEKYLQFR</sequence>
<dbReference type="NCBIfam" id="NF038353">
    <property type="entry name" value="FxLYD_dom"/>
    <property type="match status" value="1"/>
</dbReference>
<reference evidence="2 3" key="1">
    <citation type="submission" date="2017-08" db="EMBL/GenBank/DDBJ databases">
        <title>Streptococcus salivarius strain HS0302 Genome.</title>
        <authorList>
            <person name="Smith J."/>
            <person name="Deng P."/>
            <person name="Geng M."/>
        </authorList>
    </citation>
    <scope>NUCLEOTIDE SEQUENCE [LARGE SCALE GENOMIC DNA]</scope>
    <source>
        <strain evidence="2 3">HS0302</strain>
    </source>
</reference>
<dbReference type="Proteomes" id="UP000248776">
    <property type="component" value="Unassembled WGS sequence"/>
</dbReference>
<feature type="chain" id="PRO_5041404423" evidence="1">
    <location>
        <begin position="27"/>
        <end position="259"/>
    </location>
</feature>
<dbReference type="EMBL" id="NSIW01000018">
    <property type="protein sequence ID" value="PZD55778.1"/>
    <property type="molecule type" value="Genomic_DNA"/>
</dbReference>
<evidence type="ECO:0000256" key="1">
    <source>
        <dbReference type="SAM" id="SignalP"/>
    </source>
</evidence>
<organism evidence="2 3">
    <name type="scientific">Streptococcus salivarius</name>
    <dbReference type="NCBI Taxonomy" id="1304"/>
    <lineage>
        <taxon>Bacteria</taxon>
        <taxon>Bacillati</taxon>
        <taxon>Bacillota</taxon>
        <taxon>Bacilli</taxon>
        <taxon>Lactobacillales</taxon>
        <taxon>Streptococcaceae</taxon>
        <taxon>Streptococcus</taxon>
    </lineage>
</organism>
<proteinExistence type="predicted"/>
<dbReference type="InterPro" id="IPR047676">
    <property type="entry name" value="FxLYD_dom"/>
</dbReference>
<dbReference type="AlphaFoldDB" id="A0AA45CS27"/>
<evidence type="ECO:0000313" key="3">
    <source>
        <dbReference type="Proteomes" id="UP000248776"/>
    </source>
</evidence>
<gene>
    <name evidence="2" type="ORF">CKU37_08735</name>
</gene>
<keyword evidence="1" id="KW-0732">Signal</keyword>
<accession>A0AA45CS27</accession>
<comment type="caution">
    <text evidence="2">The sequence shown here is derived from an EMBL/GenBank/DDBJ whole genome shotgun (WGS) entry which is preliminary data.</text>
</comment>